<dbReference type="InterPro" id="IPR006638">
    <property type="entry name" value="Elp3/MiaA/NifB-like_rSAM"/>
</dbReference>
<dbReference type="InterPro" id="IPR004559">
    <property type="entry name" value="HemW-like"/>
</dbReference>
<keyword evidence="4 10" id="KW-0349">Heme</keyword>
<evidence type="ECO:0000256" key="7">
    <source>
        <dbReference type="ARBA" id="ARBA00023004"/>
    </source>
</evidence>
<evidence type="ECO:0000256" key="5">
    <source>
        <dbReference type="ARBA" id="ARBA00022691"/>
    </source>
</evidence>
<dbReference type="InterPro" id="IPR034505">
    <property type="entry name" value="Coproporphyrinogen-III_oxidase"/>
</dbReference>
<dbReference type="SFLD" id="SFLDG01065">
    <property type="entry name" value="anaerobic_coproporphyrinogen-I"/>
    <property type="match status" value="1"/>
</dbReference>
<organism evidence="12 13">
    <name type="scientific">Candidatus Methylospira mobilis</name>
    <dbReference type="NCBI Taxonomy" id="1808979"/>
    <lineage>
        <taxon>Bacteria</taxon>
        <taxon>Pseudomonadati</taxon>
        <taxon>Pseudomonadota</taxon>
        <taxon>Gammaproteobacteria</taxon>
        <taxon>Methylococcales</taxon>
        <taxon>Methylococcaceae</taxon>
        <taxon>Candidatus Methylospira</taxon>
    </lineage>
</organism>
<keyword evidence="13" id="KW-1185">Reference proteome</keyword>
<dbReference type="GO" id="GO:0004109">
    <property type="term" value="F:coproporphyrinogen oxidase activity"/>
    <property type="evidence" value="ECO:0007669"/>
    <property type="project" value="InterPro"/>
</dbReference>
<evidence type="ECO:0000256" key="2">
    <source>
        <dbReference type="ARBA" id="ARBA00006100"/>
    </source>
</evidence>
<comment type="cofactor">
    <cofactor evidence="1">
        <name>[4Fe-4S] cluster</name>
        <dbReference type="ChEBI" id="CHEBI:49883"/>
    </cofactor>
</comment>
<dbReference type="SFLD" id="SFLDF00562">
    <property type="entry name" value="HemN-like__clustered_with_heat"/>
    <property type="match status" value="1"/>
</dbReference>
<keyword evidence="10" id="KW-0963">Cytoplasm</keyword>
<dbReference type="Gene3D" id="3.20.20.70">
    <property type="entry name" value="Aldolase class I"/>
    <property type="match status" value="1"/>
</dbReference>
<dbReference type="Pfam" id="PF04055">
    <property type="entry name" value="Radical_SAM"/>
    <property type="match status" value="1"/>
</dbReference>
<keyword evidence="5 10" id="KW-0949">S-adenosyl-L-methionine</keyword>
<dbReference type="GO" id="GO:0051539">
    <property type="term" value="F:4 iron, 4 sulfur cluster binding"/>
    <property type="evidence" value="ECO:0007669"/>
    <property type="project" value="UniProtKB-UniRule"/>
</dbReference>
<dbReference type="GO" id="GO:0046872">
    <property type="term" value="F:metal ion binding"/>
    <property type="evidence" value="ECO:0007669"/>
    <property type="project" value="UniProtKB-UniRule"/>
</dbReference>
<dbReference type="EMBL" id="CP044205">
    <property type="protein sequence ID" value="QFY41772.1"/>
    <property type="molecule type" value="Genomic_DNA"/>
</dbReference>
<dbReference type="PROSITE" id="PS51918">
    <property type="entry name" value="RADICAL_SAM"/>
    <property type="match status" value="1"/>
</dbReference>
<dbReference type="Proteomes" id="UP000325755">
    <property type="component" value="Chromosome"/>
</dbReference>
<keyword evidence="6 10" id="KW-0479">Metal-binding</keyword>
<evidence type="ECO:0000256" key="10">
    <source>
        <dbReference type="RuleBase" id="RU364116"/>
    </source>
</evidence>
<evidence type="ECO:0000259" key="11">
    <source>
        <dbReference type="PROSITE" id="PS51918"/>
    </source>
</evidence>
<dbReference type="PANTHER" id="PTHR13932:SF5">
    <property type="entry name" value="RADICAL S-ADENOSYL METHIONINE DOMAIN-CONTAINING PROTEIN 1, MITOCHONDRIAL"/>
    <property type="match status" value="1"/>
</dbReference>
<dbReference type="AlphaFoldDB" id="A0A5Q0BF66"/>
<name>A0A5Q0BF66_9GAMM</name>
<dbReference type="SFLD" id="SFLDG01082">
    <property type="entry name" value="B12-binding_domain_containing"/>
    <property type="match status" value="1"/>
</dbReference>
<dbReference type="SUPFAM" id="SSF102114">
    <property type="entry name" value="Radical SAM enzymes"/>
    <property type="match status" value="1"/>
</dbReference>
<comment type="subcellular location">
    <subcellularLocation>
        <location evidence="10">Cytoplasm</location>
    </subcellularLocation>
</comment>
<dbReference type="RefSeq" id="WP_153247756.1">
    <property type="nucleotide sequence ID" value="NZ_CP044205.1"/>
</dbReference>
<evidence type="ECO:0000313" key="13">
    <source>
        <dbReference type="Proteomes" id="UP000325755"/>
    </source>
</evidence>
<dbReference type="SFLD" id="SFLDF00288">
    <property type="entry name" value="HemN-like__clustered_with_nucl"/>
    <property type="match status" value="1"/>
</dbReference>
<dbReference type="FunCoup" id="A0A5Q0BF66">
    <property type="interactions" value="562"/>
</dbReference>
<dbReference type="InterPro" id="IPR010723">
    <property type="entry name" value="HemN_C"/>
</dbReference>
<dbReference type="GO" id="GO:0005737">
    <property type="term" value="C:cytoplasm"/>
    <property type="evidence" value="ECO:0007669"/>
    <property type="project" value="UniProtKB-SubCell"/>
</dbReference>
<dbReference type="OrthoDB" id="9808022at2"/>
<comment type="similarity">
    <text evidence="2">Belongs to the anaerobic coproporphyrinogen-III oxidase family. HemW subfamily.</text>
</comment>
<feature type="domain" description="Radical SAM core" evidence="11">
    <location>
        <begin position="2"/>
        <end position="231"/>
    </location>
</feature>
<keyword evidence="8 10" id="KW-0411">Iron-sulfur</keyword>
<dbReference type="SMART" id="SM00729">
    <property type="entry name" value="Elp3"/>
    <property type="match status" value="1"/>
</dbReference>
<evidence type="ECO:0000256" key="3">
    <source>
        <dbReference type="ARBA" id="ARBA00017228"/>
    </source>
</evidence>
<evidence type="ECO:0000313" key="12">
    <source>
        <dbReference type="EMBL" id="QFY41772.1"/>
    </source>
</evidence>
<dbReference type="Pfam" id="PF06969">
    <property type="entry name" value="HemN_C"/>
    <property type="match status" value="1"/>
</dbReference>
<evidence type="ECO:0000256" key="8">
    <source>
        <dbReference type="ARBA" id="ARBA00023014"/>
    </source>
</evidence>
<dbReference type="KEGG" id="mmob:F6R98_03295"/>
<keyword evidence="7 10" id="KW-0408">Iron</keyword>
<evidence type="ECO:0000256" key="6">
    <source>
        <dbReference type="ARBA" id="ARBA00022723"/>
    </source>
</evidence>
<dbReference type="PANTHER" id="PTHR13932">
    <property type="entry name" value="COPROPORPHYRINIGEN III OXIDASE"/>
    <property type="match status" value="1"/>
</dbReference>
<keyword evidence="10" id="KW-0004">4Fe-4S</keyword>
<dbReference type="GO" id="GO:0006779">
    <property type="term" value="P:porphyrin-containing compound biosynthetic process"/>
    <property type="evidence" value="ECO:0007669"/>
    <property type="project" value="InterPro"/>
</dbReference>
<proteinExistence type="inferred from homology"/>
<protein>
    <recommendedName>
        <fullName evidence="3 10">Heme chaperone HemW</fullName>
    </recommendedName>
</protein>
<dbReference type="NCBIfam" id="TIGR00539">
    <property type="entry name" value="hemN_rel"/>
    <property type="match status" value="1"/>
</dbReference>
<evidence type="ECO:0000256" key="4">
    <source>
        <dbReference type="ARBA" id="ARBA00022617"/>
    </source>
</evidence>
<gene>
    <name evidence="12" type="primary">hemW</name>
    <name evidence="12" type="ORF">F6R98_03295</name>
</gene>
<sequence length="382" mass="41567">MPLSAPPLGLYVHIPWCVRKCPYCDFNSHASAESLPEAAYVDALLADLDLDAPRIGSRGLETVFIGGGTPSLFSPAAIARLLTGISERLACAPDMEVTLEANPGTLETGKFEGFRLAGVNRLSIGVQSFDNAGLEQLGRIHGADAAIAAAHQAKACGFERLNLDLMFGLPGQSLGNALADINTAIALQPSHLSFYQLTLEPNTLFHEHPPSLPEDERIWEMQQACRQALISAGFGQYEVSAWARNGDHCRHNLNYWQFGDYLGIGAGAHGKLTDPATGRISRYWRIKHPRTYLAAAGATGTVGGESAVSEAELPFEFLMNHLRLRAGFTLPLFEARTGLSVECLDEPLRQCIGEGLLEQDGNRIYCTDRGWNFLDNVLEMLM</sequence>
<keyword evidence="9 10" id="KW-0143">Chaperone</keyword>
<dbReference type="InParanoid" id="A0A5Q0BF66"/>
<dbReference type="InterPro" id="IPR007197">
    <property type="entry name" value="rSAM"/>
</dbReference>
<evidence type="ECO:0000256" key="1">
    <source>
        <dbReference type="ARBA" id="ARBA00001966"/>
    </source>
</evidence>
<comment type="function">
    <text evidence="10">Probably acts as a heme chaperone, transferring heme to an unknown acceptor. Binds one molecule of heme per monomer, possibly covalently. Binds 1 [4Fe-4S] cluster. The cluster is coordinated with 3 cysteines and an exchangeable S-adenosyl-L-methionine.</text>
</comment>
<dbReference type="InterPro" id="IPR058240">
    <property type="entry name" value="rSAM_sf"/>
</dbReference>
<dbReference type="SFLD" id="SFLDS00029">
    <property type="entry name" value="Radical_SAM"/>
    <property type="match status" value="1"/>
</dbReference>
<accession>A0A5Q0BF66</accession>
<dbReference type="InterPro" id="IPR013785">
    <property type="entry name" value="Aldolase_TIM"/>
</dbReference>
<reference evidence="12 13" key="1">
    <citation type="submission" date="2019-09" db="EMBL/GenBank/DDBJ databases">
        <title>Ecophysiology of the spiral-shaped methanotroph Methylospira mobilis as revealed by the complete genome sequence.</title>
        <authorList>
            <person name="Oshkin I.Y."/>
            <person name="Dedysh S.N."/>
            <person name="Miroshnikov K."/>
            <person name="Danilova O.V."/>
            <person name="Hakobyan A."/>
            <person name="Liesack W."/>
        </authorList>
    </citation>
    <scope>NUCLEOTIDE SEQUENCE [LARGE SCALE GENOMIC DNA]</scope>
    <source>
        <strain evidence="12 13">Shm1</strain>
    </source>
</reference>
<evidence type="ECO:0000256" key="9">
    <source>
        <dbReference type="ARBA" id="ARBA00023186"/>
    </source>
</evidence>